<name>A0A2I0V409_9BACI</name>
<sequence>MDNIYLKITNNLEEVVGNATTYTYGGIDMSKSVGSFIDDKKTPKVGYVIYNGTRESLEGTSTIEITKEEYQTAYDAYSAVIGEEQSQGGPLQERIIELERQNAELRVSQADQDELIMTALLGGN</sequence>
<gene>
    <name evidence="1" type="ORF">CRI88_01520</name>
</gene>
<proteinExistence type="predicted"/>
<organism evidence="1 2">
    <name type="scientific">Lysinibacillus fusiformis</name>
    <dbReference type="NCBI Taxonomy" id="28031"/>
    <lineage>
        <taxon>Bacteria</taxon>
        <taxon>Bacillati</taxon>
        <taxon>Bacillota</taxon>
        <taxon>Bacilli</taxon>
        <taxon>Bacillales</taxon>
        <taxon>Bacillaceae</taxon>
        <taxon>Lysinibacillus</taxon>
    </lineage>
</organism>
<comment type="caution">
    <text evidence="1">The sequence shown here is derived from an EMBL/GenBank/DDBJ whole genome shotgun (WGS) entry which is preliminary data.</text>
</comment>
<evidence type="ECO:0000313" key="1">
    <source>
        <dbReference type="EMBL" id="PKU53037.1"/>
    </source>
</evidence>
<evidence type="ECO:0000313" key="2">
    <source>
        <dbReference type="Proteomes" id="UP000234956"/>
    </source>
</evidence>
<dbReference type="RefSeq" id="WP_036125443.1">
    <property type="nucleotide sequence ID" value="NZ_JAZBNI010000003.1"/>
</dbReference>
<dbReference type="Proteomes" id="UP000234956">
    <property type="component" value="Unassembled WGS sequence"/>
</dbReference>
<reference evidence="1 2" key="1">
    <citation type="submission" date="2017-10" db="EMBL/GenBank/DDBJ databases">
        <title>Draft genome of Lysinibacillus fusiformis strain Juneja, a laboratory-derived pathogen of Drosophila melanogaster.</title>
        <authorList>
            <person name="Smith B.R."/>
            <person name="Unckless R.L."/>
        </authorList>
    </citation>
    <scope>NUCLEOTIDE SEQUENCE [LARGE SCALE GENOMIC DNA]</scope>
    <source>
        <strain evidence="1 2">Juneja</strain>
    </source>
</reference>
<protein>
    <submittedName>
        <fullName evidence="1">Uncharacterized protein</fullName>
    </submittedName>
</protein>
<accession>A0A2I0V409</accession>
<dbReference type="AlphaFoldDB" id="A0A2I0V409"/>
<dbReference type="EMBL" id="PDFK01000001">
    <property type="protein sequence ID" value="PKU53037.1"/>
    <property type="molecule type" value="Genomic_DNA"/>
</dbReference>